<feature type="domain" description="SpaO N-terminal" evidence="5">
    <location>
        <begin position="4"/>
        <end position="133"/>
    </location>
</feature>
<proteinExistence type="inferred from homology"/>
<dbReference type="RefSeq" id="WP_347369285.1">
    <property type="nucleotide sequence ID" value="NZ_JBDOJC010000001.1"/>
</dbReference>
<dbReference type="InterPro" id="IPR003283">
    <property type="entry name" value="T3SS_OMP_SpaO"/>
</dbReference>
<dbReference type="SUPFAM" id="SSF101801">
    <property type="entry name" value="Surface presentation of antigens (SPOA)"/>
    <property type="match status" value="1"/>
</dbReference>
<evidence type="ECO:0000313" key="7">
    <source>
        <dbReference type="EMBL" id="MEO2215488.1"/>
    </source>
</evidence>
<evidence type="ECO:0000256" key="2">
    <source>
        <dbReference type="ARBA" id="ARBA00021925"/>
    </source>
</evidence>
<comment type="similarity">
    <text evidence="1">Belongs to the FliN/MopA/SpaO family.</text>
</comment>
<dbReference type="Pfam" id="PF01052">
    <property type="entry name" value="FliMN_C"/>
    <property type="match status" value="1"/>
</dbReference>
<gene>
    <name evidence="7" type="ORF">ABGV49_00205</name>
</gene>
<feature type="domain" description="Flagellar motor switch protein FliN-like C-terminal" evidence="4">
    <location>
        <begin position="225"/>
        <end position="292"/>
    </location>
</feature>
<dbReference type="Pfam" id="PF26294">
    <property type="entry name" value="SpaO_N"/>
    <property type="match status" value="1"/>
</dbReference>
<sequence>MLKLRRVDWQSRMLAQLAAHWREQGWDASMEAAPRVGRWLPVGDEQRRWHGWLEPRVWLEQVAPELAGLARGAAEDGVVAQLIAACEPPLEWPMPELAYRRLRVGDEVGGAELPRGELLRVATPQGPVWLDKVLAAESPMTAAADPLARLPLPLRFELGGSDISLDLLRSVRLGDMLLIQQPSARVSCNGVVVGRYQQFDGEIRMEWQEEEAGQASEAAMGSFGQLPVRLEFVLQQSQVTLDELRKLCQGQLLPLAADAERRVEVRANGALLGRGELVQLDGQLGIEVAQWLGGAGDVE</sequence>
<dbReference type="PANTHER" id="PTHR30034">
    <property type="entry name" value="FLAGELLAR MOTOR SWITCH PROTEIN FLIM"/>
    <property type="match status" value="1"/>
</dbReference>
<reference evidence="7 8" key="1">
    <citation type="submission" date="2024-05" db="EMBL/GenBank/DDBJ databases">
        <authorList>
            <person name="De Oliveira J.P."/>
            <person name="Noriler S.A."/>
            <person name="De Oliveira A.G."/>
            <person name="Sipoli D.S."/>
        </authorList>
    </citation>
    <scope>NUCLEOTIDE SEQUENCE [LARGE SCALE GENOMIC DNA]</scope>
    <source>
        <strain evidence="7 8">LABIM189</strain>
    </source>
</reference>
<dbReference type="NCBIfam" id="TIGR02551">
    <property type="entry name" value="SpaO_YscQ"/>
    <property type="match status" value="1"/>
</dbReference>
<evidence type="ECO:0000313" key="8">
    <source>
        <dbReference type="Proteomes" id="UP001455709"/>
    </source>
</evidence>
<dbReference type="InterPro" id="IPR058804">
    <property type="entry name" value="SpaO_N"/>
</dbReference>
<protein>
    <recommendedName>
        <fullName evidence="2">Surface presentation of antigens protein SpaO</fullName>
    </recommendedName>
</protein>
<dbReference type="Pfam" id="PF26304">
    <property type="entry name" value="FliMN_C_rel"/>
    <property type="match status" value="1"/>
</dbReference>
<name>A0ABV0F8R5_9NEIS</name>
<dbReference type="PANTHER" id="PTHR30034:SF5">
    <property type="entry name" value="SECRETION SYSTEM APPARATUS PROTEIN SSAQ"/>
    <property type="match status" value="1"/>
</dbReference>
<dbReference type="InterPro" id="IPR058805">
    <property type="entry name" value="SpaO_FliMN_C_rel"/>
</dbReference>
<organism evidence="7 8">
    <name type="scientific">Chromobacterium vaccinii</name>
    <dbReference type="NCBI Taxonomy" id="1108595"/>
    <lineage>
        <taxon>Bacteria</taxon>
        <taxon>Pseudomonadati</taxon>
        <taxon>Pseudomonadota</taxon>
        <taxon>Betaproteobacteria</taxon>
        <taxon>Neisseriales</taxon>
        <taxon>Chromobacteriaceae</taxon>
        <taxon>Chromobacterium</taxon>
    </lineage>
</organism>
<feature type="domain" description="SpaO FliM/N C-terminal related" evidence="6">
    <location>
        <begin position="148"/>
        <end position="209"/>
    </location>
</feature>
<evidence type="ECO:0000256" key="1">
    <source>
        <dbReference type="ARBA" id="ARBA00009226"/>
    </source>
</evidence>
<dbReference type="PRINTS" id="PR01339">
    <property type="entry name" value="TYPE3OMOPROT"/>
</dbReference>
<dbReference type="InterPro" id="IPR001543">
    <property type="entry name" value="FliN-like_C"/>
</dbReference>
<evidence type="ECO:0000259" key="5">
    <source>
        <dbReference type="Pfam" id="PF26294"/>
    </source>
</evidence>
<dbReference type="InterPro" id="IPR036429">
    <property type="entry name" value="SpoA-like_sf"/>
</dbReference>
<dbReference type="Proteomes" id="UP001455709">
    <property type="component" value="Unassembled WGS sequence"/>
</dbReference>
<keyword evidence="8" id="KW-1185">Reference proteome</keyword>
<evidence type="ECO:0000256" key="3">
    <source>
        <dbReference type="ARBA" id="ARBA00023026"/>
    </source>
</evidence>
<dbReference type="EMBL" id="JBDOJC010000001">
    <property type="protein sequence ID" value="MEO2215488.1"/>
    <property type="molecule type" value="Genomic_DNA"/>
</dbReference>
<dbReference type="Gene3D" id="2.30.330.10">
    <property type="entry name" value="SpoA-like"/>
    <property type="match status" value="1"/>
</dbReference>
<dbReference type="NCBIfam" id="NF006018">
    <property type="entry name" value="PRK08158.1"/>
    <property type="match status" value="1"/>
</dbReference>
<evidence type="ECO:0000259" key="6">
    <source>
        <dbReference type="Pfam" id="PF26304"/>
    </source>
</evidence>
<keyword evidence="3" id="KW-0843">Virulence</keyword>
<dbReference type="InterPro" id="IPR013385">
    <property type="entry name" value="T3SS_SpaO/YscQ/SpaO"/>
</dbReference>
<evidence type="ECO:0000259" key="4">
    <source>
        <dbReference type="Pfam" id="PF01052"/>
    </source>
</evidence>
<accession>A0ABV0F8R5</accession>
<comment type="caution">
    <text evidence="7">The sequence shown here is derived from an EMBL/GenBank/DDBJ whole genome shotgun (WGS) entry which is preliminary data.</text>
</comment>